<reference evidence="7 8" key="1">
    <citation type="submission" date="2018-07" db="EMBL/GenBank/DDBJ databases">
        <title>Pseudomonas laoshanensis sp. nov., isolated from soil.</title>
        <authorList>
            <person name="Sun J."/>
            <person name="Yu L."/>
            <person name="Wang M."/>
            <person name="Zhang C."/>
        </authorList>
    </citation>
    <scope>NUCLEOTIDE SEQUENCE [LARGE SCALE GENOMIC DNA]</scope>
    <source>
        <strain evidence="7 8">Y22</strain>
    </source>
</reference>
<comment type="catalytic activity">
    <reaction evidence="4">
        <text>2 GTP = 3',3'-c-di-GMP + 2 diphosphate</text>
        <dbReference type="Rhea" id="RHEA:24898"/>
        <dbReference type="ChEBI" id="CHEBI:33019"/>
        <dbReference type="ChEBI" id="CHEBI:37565"/>
        <dbReference type="ChEBI" id="CHEBI:58805"/>
        <dbReference type="EC" id="2.7.7.65"/>
    </reaction>
</comment>
<dbReference type="RefSeq" id="WP_149330991.1">
    <property type="nucleotide sequence ID" value="NZ_QOVF01000001.1"/>
</dbReference>
<dbReference type="CDD" id="cd01949">
    <property type="entry name" value="GGDEF"/>
    <property type="match status" value="1"/>
</dbReference>
<dbReference type="EMBL" id="QOVF01000001">
    <property type="protein sequence ID" value="KAA0695996.1"/>
    <property type="molecule type" value="Genomic_DNA"/>
</dbReference>
<dbReference type="GO" id="GO:0052621">
    <property type="term" value="F:diguanylate cyclase activity"/>
    <property type="evidence" value="ECO:0007669"/>
    <property type="project" value="UniProtKB-EC"/>
</dbReference>
<dbReference type="InterPro" id="IPR050469">
    <property type="entry name" value="Diguanylate_Cyclase"/>
</dbReference>
<dbReference type="GO" id="GO:0005886">
    <property type="term" value="C:plasma membrane"/>
    <property type="evidence" value="ECO:0007669"/>
    <property type="project" value="UniProtKB-SubCell"/>
</dbReference>
<comment type="caution">
    <text evidence="7">The sequence shown here is derived from an EMBL/GenBank/DDBJ whole genome shotgun (WGS) entry which is preliminary data.</text>
</comment>
<dbReference type="PROSITE" id="PS50887">
    <property type="entry name" value="GGDEF"/>
    <property type="match status" value="1"/>
</dbReference>
<gene>
    <name evidence="7" type="ORF">DT594_01130</name>
</gene>
<proteinExistence type="predicted"/>
<dbReference type="GO" id="GO:1902201">
    <property type="term" value="P:negative regulation of bacterial-type flagellum-dependent cell motility"/>
    <property type="evidence" value="ECO:0007669"/>
    <property type="project" value="TreeGrafter"/>
</dbReference>
<evidence type="ECO:0000259" key="6">
    <source>
        <dbReference type="PROSITE" id="PS50887"/>
    </source>
</evidence>
<feature type="transmembrane region" description="Helical" evidence="5">
    <location>
        <begin position="53"/>
        <end position="72"/>
    </location>
</feature>
<evidence type="ECO:0000256" key="1">
    <source>
        <dbReference type="ARBA" id="ARBA00001946"/>
    </source>
</evidence>
<comment type="subcellular location">
    <subcellularLocation>
        <location evidence="2">Cell inner membrane</location>
    </subcellularLocation>
</comment>
<evidence type="ECO:0000256" key="3">
    <source>
        <dbReference type="ARBA" id="ARBA00012528"/>
    </source>
</evidence>
<dbReference type="Gene3D" id="3.30.70.270">
    <property type="match status" value="1"/>
</dbReference>
<dbReference type="Proteomes" id="UP000463138">
    <property type="component" value="Unassembled WGS sequence"/>
</dbReference>
<dbReference type="Pfam" id="PF00990">
    <property type="entry name" value="GGDEF"/>
    <property type="match status" value="1"/>
</dbReference>
<dbReference type="SUPFAM" id="SSF55073">
    <property type="entry name" value="Nucleotide cyclase"/>
    <property type="match status" value="1"/>
</dbReference>
<dbReference type="FunFam" id="3.30.70.270:FF:000001">
    <property type="entry name" value="Diguanylate cyclase domain protein"/>
    <property type="match status" value="1"/>
</dbReference>
<dbReference type="AlphaFoldDB" id="A0A7V7KYE5"/>
<protein>
    <recommendedName>
        <fullName evidence="3">diguanylate cyclase</fullName>
        <ecNumber evidence="3">2.7.7.65</ecNumber>
    </recommendedName>
</protein>
<dbReference type="NCBIfam" id="TIGR00254">
    <property type="entry name" value="GGDEF"/>
    <property type="match status" value="1"/>
</dbReference>
<dbReference type="GO" id="GO:0043709">
    <property type="term" value="P:cell adhesion involved in single-species biofilm formation"/>
    <property type="evidence" value="ECO:0007669"/>
    <property type="project" value="TreeGrafter"/>
</dbReference>
<keyword evidence="5" id="KW-0812">Transmembrane</keyword>
<dbReference type="EC" id="2.7.7.65" evidence="3"/>
<dbReference type="PANTHER" id="PTHR45138:SF9">
    <property type="entry name" value="DIGUANYLATE CYCLASE DGCM-RELATED"/>
    <property type="match status" value="1"/>
</dbReference>
<keyword evidence="5" id="KW-1133">Transmembrane helix</keyword>
<feature type="transmembrane region" description="Helical" evidence="5">
    <location>
        <begin position="79"/>
        <end position="99"/>
    </location>
</feature>
<comment type="cofactor">
    <cofactor evidence="1">
        <name>Mg(2+)</name>
        <dbReference type="ChEBI" id="CHEBI:18420"/>
    </cofactor>
</comment>
<dbReference type="OrthoDB" id="9812260at2"/>
<dbReference type="InterPro" id="IPR000160">
    <property type="entry name" value="GGDEF_dom"/>
</dbReference>
<keyword evidence="8" id="KW-1185">Reference proteome</keyword>
<name>A0A7V7KYE5_9GAMM</name>
<accession>A0A7V7KYE5</accession>
<feature type="transmembrane region" description="Helical" evidence="5">
    <location>
        <begin position="158"/>
        <end position="180"/>
    </location>
</feature>
<keyword evidence="5" id="KW-0472">Membrane</keyword>
<evidence type="ECO:0000313" key="8">
    <source>
        <dbReference type="Proteomes" id="UP000463138"/>
    </source>
</evidence>
<dbReference type="InterPro" id="IPR043128">
    <property type="entry name" value="Rev_trsase/Diguanyl_cyclase"/>
</dbReference>
<feature type="transmembrane region" description="Helical" evidence="5">
    <location>
        <begin position="105"/>
        <end position="121"/>
    </location>
</feature>
<evidence type="ECO:0000256" key="2">
    <source>
        <dbReference type="ARBA" id="ARBA00004533"/>
    </source>
</evidence>
<dbReference type="PANTHER" id="PTHR45138">
    <property type="entry name" value="REGULATORY COMPONENTS OF SENSORY TRANSDUCTION SYSTEM"/>
    <property type="match status" value="1"/>
</dbReference>
<sequence length="358" mass="40532">MAQGRKNETGLAPVARRTHSRPQFWQLARRCCQLAASVDVAFFFLFHLLGSPILAWINIASVSLYLAAFHLLNTRRNGLAIALIWTEVIVHAALGTLLIGWDSGFHYFLLMFIPALFAGMTTTRAWIAVAGLWAFYVSLYAMMWFVEPLQPISSNALLGVFLFNLTVVFCMFSYLSLFYVNNVSSAQRKLQFMATTDPLTRLFNRRHMIELAEKEIARCERHPLQITFLLLDIDHFKQFNDRYGHDVGDRVLQRMSALLTSVLRTQDSLGRWGGEEFLALLPDTDGEQALLIAERMRATVEQDQWECEGFALSVTLSIGVSEYRPGEDLSLAIARADRALYQGKEAGRNRVELELAGL</sequence>
<dbReference type="InterPro" id="IPR029787">
    <property type="entry name" value="Nucleotide_cyclase"/>
</dbReference>
<organism evidence="7 8">
    <name type="scientific">Halopseudomonas laoshanensis</name>
    <dbReference type="NCBI Taxonomy" id="2268758"/>
    <lineage>
        <taxon>Bacteria</taxon>
        <taxon>Pseudomonadati</taxon>
        <taxon>Pseudomonadota</taxon>
        <taxon>Gammaproteobacteria</taxon>
        <taxon>Pseudomonadales</taxon>
        <taxon>Pseudomonadaceae</taxon>
        <taxon>Halopseudomonas</taxon>
    </lineage>
</organism>
<evidence type="ECO:0000256" key="4">
    <source>
        <dbReference type="ARBA" id="ARBA00034247"/>
    </source>
</evidence>
<feature type="domain" description="GGDEF" evidence="6">
    <location>
        <begin position="224"/>
        <end position="356"/>
    </location>
</feature>
<feature type="transmembrane region" description="Helical" evidence="5">
    <location>
        <begin position="27"/>
        <end position="47"/>
    </location>
</feature>
<evidence type="ECO:0000256" key="5">
    <source>
        <dbReference type="SAM" id="Phobius"/>
    </source>
</evidence>
<feature type="transmembrane region" description="Helical" evidence="5">
    <location>
        <begin position="126"/>
        <end position="146"/>
    </location>
</feature>
<evidence type="ECO:0000313" key="7">
    <source>
        <dbReference type="EMBL" id="KAA0695996.1"/>
    </source>
</evidence>
<dbReference type="SMART" id="SM00267">
    <property type="entry name" value="GGDEF"/>
    <property type="match status" value="1"/>
</dbReference>